<sequence length="126" mass="13694">MLVCPKCKCEYEEGYTVCNDCDCELVHVPEANGENVPAKKMPNIIGLTGRTLIFGAIFVIGIIILISSTSLADTEMAIIMKAHGGSMDTSYYLIYLEQSIIKYRTLGCVLSILGGLGVLINTRISK</sequence>
<dbReference type="Proteomes" id="UP001057868">
    <property type="component" value="Unassembled WGS sequence"/>
</dbReference>
<name>A0A9W5Y1X6_9CLOT</name>
<organism evidence="2 3">
    <name type="scientific">Clostridium folliculivorans</name>
    <dbReference type="NCBI Taxonomy" id="2886038"/>
    <lineage>
        <taxon>Bacteria</taxon>
        <taxon>Bacillati</taxon>
        <taxon>Bacillota</taxon>
        <taxon>Clostridia</taxon>
        <taxon>Eubacteriales</taxon>
        <taxon>Clostridiaceae</taxon>
        <taxon>Clostridium</taxon>
    </lineage>
</organism>
<proteinExistence type="predicted"/>
<evidence type="ECO:0000313" key="2">
    <source>
        <dbReference type="EMBL" id="GKU25123.1"/>
    </source>
</evidence>
<accession>A0A9W5Y1X6</accession>
<dbReference type="EMBL" id="BQXY01000002">
    <property type="protein sequence ID" value="GKU25123.1"/>
    <property type="molecule type" value="Genomic_DNA"/>
</dbReference>
<comment type="caution">
    <text evidence="2">The sequence shown here is derived from an EMBL/GenBank/DDBJ whole genome shotgun (WGS) entry which is preliminary data.</text>
</comment>
<evidence type="ECO:0000256" key="1">
    <source>
        <dbReference type="SAM" id="Phobius"/>
    </source>
</evidence>
<reference evidence="2" key="1">
    <citation type="journal article" date="2023" name="Int. J. Syst. Evol. Microbiol.">
        <title>&lt;i&gt;Clostridium folliculivorans&lt;/i&gt; sp. nov., isolated from soil samples of an organic paddy in Japan.</title>
        <authorList>
            <person name="Tazawa J."/>
            <person name="Kobayashi H."/>
            <person name="Tanizawa Y."/>
            <person name="Uchino A."/>
            <person name="Tanaka F."/>
            <person name="Urashima Y."/>
            <person name="Miura S."/>
            <person name="Sakamoto M."/>
            <person name="Ohkuma M."/>
            <person name="Tohno M."/>
        </authorList>
    </citation>
    <scope>NUCLEOTIDE SEQUENCE</scope>
    <source>
        <strain evidence="2">D1-1</strain>
    </source>
</reference>
<dbReference type="AlphaFoldDB" id="A0A9W5Y1X6"/>
<evidence type="ECO:0000313" key="3">
    <source>
        <dbReference type="Proteomes" id="UP001057868"/>
    </source>
</evidence>
<keyword evidence="1" id="KW-0812">Transmembrane</keyword>
<keyword evidence="1" id="KW-1133">Transmembrane helix</keyword>
<keyword evidence="1" id="KW-0472">Membrane</keyword>
<dbReference type="RefSeq" id="WP_261852088.1">
    <property type="nucleotide sequence ID" value="NZ_BQXY01000002.1"/>
</dbReference>
<feature type="transmembrane region" description="Helical" evidence="1">
    <location>
        <begin position="100"/>
        <end position="120"/>
    </location>
</feature>
<protein>
    <submittedName>
        <fullName evidence="2">Uncharacterized protein</fullName>
    </submittedName>
</protein>
<gene>
    <name evidence="2" type="ORF">CFOLD11_19490</name>
</gene>
<keyword evidence="3" id="KW-1185">Reference proteome</keyword>
<feature type="transmembrane region" description="Helical" evidence="1">
    <location>
        <begin position="47"/>
        <end position="66"/>
    </location>
</feature>